<keyword evidence="1" id="KW-0812">Transmembrane</keyword>
<protein>
    <submittedName>
        <fullName evidence="3">Two-component system, sensor histidine kinase YesM</fullName>
    </submittedName>
</protein>
<dbReference type="Gene3D" id="3.30.450.20">
    <property type="entry name" value="PAS domain"/>
    <property type="match status" value="2"/>
</dbReference>
<dbReference type="OrthoDB" id="9776552at2"/>
<dbReference type="Proteomes" id="UP000184386">
    <property type="component" value="Unassembled WGS sequence"/>
</dbReference>
<keyword evidence="3" id="KW-0808">Transferase</keyword>
<dbReference type="Pfam" id="PF06580">
    <property type="entry name" value="His_kinase"/>
    <property type="match status" value="1"/>
</dbReference>
<dbReference type="GO" id="GO:0016020">
    <property type="term" value="C:membrane"/>
    <property type="evidence" value="ECO:0007669"/>
    <property type="project" value="InterPro"/>
</dbReference>
<dbReference type="PANTHER" id="PTHR34220:SF7">
    <property type="entry name" value="SENSOR HISTIDINE KINASE YPDA"/>
    <property type="match status" value="1"/>
</dbReference>
<evidence type="ECO:0000313" key="4">
    <source>
        <dbReference type="Proteomes" id="UP000184386"/>
    </source>
</evidence>
<dbReference type="RefSeq" id="WP_073278590.1">
    <property type="nucleotide sequence ID" value="NZ_FRAC01000022.1"/>
</dbReference>
<dbReference type="STRING" id="1121322.SAMN02745136_03965"/>
<keyword evidence="1" id="KW-1133">Transmembrane helix</keyword>
<feature type="domain" description="Signal transduction histidine kinase internal region" evidence="2">
    <location>
        <begin position="381"/>
        <end position="459"/>
    </location>
</feature>
<feature type="transmembrane region" description="Helical" evidence="1">
    <location>
        <begin position="288"/>
        <end position="310"/>
    </location>
</feature>
<evidence type="ECO:0000256" key="1">
    <source>
        <dbReference type="SAM" id="Phobius"/>
    </source>
</evidence>
<gene>
    <name evidence="3" type="ORF">SAMN02745136_03965</name>
</gene>
<keyword evidence="4" id="KW-1185">Reference proteome</keyword>
<name>A0A1M6XGX5_9FIRM</name>
<feature type="transmembrane region" description="Helical" evidence="1">
    <location>
        <begin position="15"/>
        <end position="36"/>
    </location>
</feature>
<keyword evidence="1" id="KW-0472">Membrane</keyword>
<dbReference type="InterPro" id="IPR050640">
    <property type="entry name" value="Bact_2-comp_sensor_kinase"/>
</dbReference>
<dbReference type="Gene3D" id="3.30.565.10">
    <property type="entry name" value="Histidine kinase-like ATPase, C-terminal domain"/>
    <property type="match status" value="1"/>
</dbReference>
<dbReference type="InterPro" id="IPR036890">
    <property type="entry name" value="HATPase_C_sf"/>
</dbReference>
<proteinExistence type="predicted"/>
<reference evidence="3 4" key="1">
    <citation type="submission" date="2016-11" db="EMBL/GenBank/DDBJ databases">
        <authorList>
            <person name="Jaros S."/>
            <person name="Januszkiewicz K."/>
            <person name="Wedrychowicz H."/>
        </authorList>
    </citation>
    <scope>NUCLEOTIDE SEQUENCE [LARGE SCALE GENOMIC DNA]</scope>
    <source>
        <strain evidence="3 4">DSM 15929</strain>
    </source>
</reference>
<dbReference type="InterPro" id="IPR010559">
    <property type="entry name" value="Sig_transdc_His_kin_internal"/>
</dbReference>
<accession>A0A1M6XGX5</accession>
<keyword evidence="3" id="KW-0418">Kinase</keyword>
<dbReference type="GO" id="GO:0000155">
    <property type="term" value="F:phosphorelay sensor kinase activity"/>
    <property type="evidence" value="ECO:0007669"/>
    <property type="project" value="InterPro"/>
</dbReference>
<evidence type="ECO:0000313" key="3">
    <source>
        <dbReference type="EMBL" id="SHL05217.1"/>
    </source>
</evidence>
<evidence type="ECO:0000259" key="2">
    <source>
        <dbReference type="Pfam" id="PF06580"/>
    </source>
</evidence>
<sequence length="576" mass="66728">MPKKSSSLKRVQLKAFIISFFIPSFILICLLFISFINKTQSFQKQEQKNTLELLSAHLAGNINSDLVMSLSYIFDNDILYFYNMLDHTPIEDNLILYNQYLQPYSKTLNSYMTLLNKNIVGMGFIPCHNNTDKYFYMQKYNALEIKEYTDYKNSGWYLKLQKNSSSVIFTKNNGIDRQNVISLIRVAKNVDKKQNLGYIVIDISMDFIYSLLDQLSIGKNSGILLLSPTGEFLFSTNADLSEHYKLLTKKTTVLPSKKDTYDIYSYTDKSNNFTFYYLSSRKDLYGSYLVSLWLVLFFYLLMMVSVYYVFHFTSRKISGSIDPILQVMAKYNAGEAEIQCDTDLCSISEIKTISENLNIMIQNINDHIQNEYKLQISQKIAEYQALQAEIDPHFLYNILNLFITLNRINERNQLENAIINLSHLFRYTCEHTTVSTINKEFSFIKDYLSLQQIRYDDRLSFQIFVEPGLEDFEIPKLLIQPLIENAIVHSLEPSDKKIMIQLTAIKVKNKFGYNLTVISVINTGLPFIASNSSPKRVGIQNVEERLKLFNPKAFFVMGGGIEKPTKCYIIIPIELK</sequence>
<dbReference type="EMBL" id="FRAC01000022">
    <property type="protein sequence ID" value="SHL05217.1"/>
    <property type="molecule type" value="Genomic_DNA"/>
</dbReference>
<dbReference type="AlphaFoldDB" id="A0A1M6XGX5"/>
<dbReference type="PANTHER" id="PTHR34220">
    <property type="entry name" value="SENSOR HISTIDINE KINASE YPDA"/>
    <property type="match status" value="1"/>
</dbReference>
<organism evidence="3 4">
    <name type="scientific">Anaerocolumna jejuensis DSM 15929</name>
    <dbReference type="NCBI Taxonomy" id="1121322"/>
    <lineage>
        <taxon>Bacteria</taxon>
        <taxon>Bacillati</taxon>
        <taxon>Bacillota</taxon>
        <taxon>Clostridia</taxon>
        <taxon>Lachnospirales</taxon>
        <taxon>Lachnospiraceae</taxon>
        <taxon>Anaerocolumna</taxon>
    </lineage>
</organism>